<dbReference type="EMBL" id="KQ001647">
    <property type="protein sequence ID" value="KJP89986.1"/>
    <property type="molecule type" value="Genomic_DNA"/>
</dbReference>
<feature type="compositionally biased region" description="Basic and acidic residues" evidence="1">
    <location>
        <begin position="258"/>
        <end position="271"/>
    </location>
</feature>
<evidence type="ECO:0000256" key="1">
    <source>
        <dbReference type="SAM" id="MobiDB-lite"/>
    </source>
</evidence>
<dbReference type="Proteomes" id="UP000054561">
    <property type="component" value="Unassembled WGS sequence"/>
</dbReference>
<protein>
    <submittedName>
        <fullName evidence="2">Uncharacterized protein</fullName>
    </submittedName>
</protein>
<sequence>MKGRIPILTHNALLKVTNFCCVSERRCSFGFFEKERRITTNIYGTKEDKIKHVGELKLKSLKKNKTVTKDDSNEDVYILNGKILYAQKSKKEKNDLKIKYGLKKAKYLDTTRNLFYSKLSNSLGESSSMELPTREDTYRGLEGAEAHLAPDRAGGVIEGEGYNPCADLNSGANAEAMQTAIKEGMEATSIRGDSTNDTLHAGETKLSDSPMEMRNGESAGSSNLQNGDDFHVSAPCNVQHESKNVSSANATQPSAEEEEKHKSTDTMKEACGKSSHYASVPNLNIEKDTSAGNTKRGGVSTTAKGIGPEGVGPEGVASEGVASEGVASEGVASEGDVSQNCPPPKGKPPKGDIYEILEEITHEPSRREMKAFLKSLLMHKNKKCTKFLGNYISLYFCNILSQDLKDLKYSYFDGVTLCVNTFFSMLKQLDEDQLSKMTNIYLKDYFLKIFQILKSNNLSLHFENLKIENMRLLYIYNILGLTRKEGKRTKKENIKKFLYQYICVQNEDLAVLKNTNKMKFLSNIIKNGVTTRLHMLVILSYDLCGYDTTSSNCLTKTQFKNVHLEVILENQLENPFFSLQSPDSIDLKSSGWYLVDVNQILNGNLPYE</sequence>
<dbReference type="OMA" id="NGNLPYE"/>
<accession>A0A0D9QU89</accession>
<dbReference type="RefSeq" id="XP_012333516.1">
    <property type="nucleotide sequence ID" value="XM_012478093.1"/>
</dbReference>
<evidence type="ECO:0000313" key="3">
    <source>
        <dbReference type="Proteomes" id="UP000054561"/>
    </source>
</evidence>
<evidence type="ECO:0000313" key="2">
    <source>
        <dbReference type="EMBL" id="KJP89986.1"/>
    </source>
</evidence>
<proteinExistence type="predicted"/>
<gene>
    <name evidence="2" type="ORF">AK88_00442</name>
</gene>
<reference evidence="2 3" key="1">
    <citation type="submission" date="2014-03" db="EMBL/GenBank/DDBJ databases">
        <title>The Genome Sequence of Plasmodium fragile nilgiri.</title>
        <authorList>
            <consortium name="The Broad Institute Genomics Platform"/>
            <consortium name="The Broad Institute Genome Sequencing Center for Infectious Disease"/>
            <person name="Neafsey D."/>
            <person name="Duraisingh M."/>
            <person name="Young S.K."/>
            <person name="Zeng Q."/>
            <person name="Gargeya S."/>
            <person name="Abouelleil A."/>
            <person name="Alvarado L."/>
            <person name="Chapman S.B."/>
            <person name="Gainer-Dewar J."/>
            <person name="Goldberg J."/>
            <person name="Griggs A."/>
            <person name="Gujja S."/>
            <person name="Hansen M."/>
            <person name="Howarth C."/>
            <person name="Imamovic A."/>
            <person name="Larimer J."/>
            <person name="Pearson M."/>
            <person name="Poon T.W."/>
            <person name="Priest M."/>
            <person name="Roberts A."/>
            <person name="Saif S."/>
            <person name="Shea T."/>
            <person name="Sykes S."/>
            <person name="Wortman J."/>
            <person name="Nusbaum C."/>
            <person name="Birren B."/>
        </authorList>
    </citation>
    <scope>NUCLEOTIDE SEQUENCE [LARGE SCALE GENOMIC DNA]</scope>
    <source>
        <strain evidence="3">nilgiri</strain>
    </source>
</reference>
<feature type="region of interest" description="Disordered" evidence="1">
    <location>
        <begin position="188"/>
        <end position="350"/>
    </location>
</feature>
<name>A0A0D9QU89_PLAFR</name>
<feature type="compositionally biased region" description="Polar residues" evidence="1">
    <location>
        <begin position="244"/>
        <end position="254"/>
    </location>
</feature>
<keyword evidence="3" id="KW-1185">Reference proteome</keyword>
<organism evidence="2 3">
    <name type="scientific">Plasmodium fragile</name>
    <dbReference type="NCBI Taxonomy" id="5857"/>
    <lineage>
        <taxon>Eukaryota</taxon>
        <taxon>Sar</taxon>
        <taxon>Alveolata</taxon>
        <taxon>Apicomplexa</taxon>
        <taxon>Aconoidasida</taxon>
        <taxon>Haemosporida</taxon>
        <taxon>Plasmodiidae</taxon>
        <taxon>Plasmodium</taxon>
        <taxon>Plasmodium (Plasmodium)</taxon>
    </lineage>
</organism>
<dbReference type="VEuPathDB" id="PlasmoDB:AK88_00442"/>
<dbReference type="OrthoDB" id="370860at2759"/>
<dbReference type="AlphaFoldDB" id="A0A0D9QU89"/>
<dbReference type="GeneID" id="24265756"/>